<gene>
    <name evidence="2" type="ORF">HNR50_000998</name>
</gene>
<dbReference type="InterPro" id="IPR019935">
    <property type="entry name" value="CHP03546"/>
</dbReference>
<keyword evidence="1" id="KW-0812">Transmembrane</keyword>
<name>A0A841R8I2_9SPIO</name>
<keyword evidence="3" id="KW-1185">Reference proteome</keyword>
<keyword evidence="1" id="KW-0472">Membrane</keyword>
<protein>
    <submittedName>
        <fullName evidence="2">Uncharacterized protein (TIGR03546 family)</fullName>
    </submittedName>
</protein>
<organism evidence="2 3">
    <name type="scientific">Spirochaeta isovalerica</name>
    <dbReference type="NCBI Taxonomy" id="150"/>
    <lineage>
        <taxon>Bacteria</taxon>
        <taxon>Pseudomonadati</taxon>
        <taxon>Spirochaetota</taxon>
        <taxon>Spirochaetia</taxon>
        <taxon>Spirochaetales</taxon>
        <taxon>Spirochaetaceae</taxon>
        <taxon>Spirochaeta</taxon>
    </lineage>
</organism>
<dbReference type="EMBL" id="JACHGJ010000002">
    <property type="protein sequence ID" value="MBB6479340.1"/>
    <property type="molecule type" value="Genomic_DNA"/>
</dbReference>
<feature type="transmembrane region" description="Helical" evidence="1">
    <location>
        <begin position="27"/>
        <end position="51"/>
    </location>
</feature>
<sequence length="173" mass="19112">MIGFIAKILVALNSNSRPGELASGLSFGLWLSLVPGGNLLWFVLFAVAFFLKHNTAAFLLSMAGFRLIVPIADPLLDKLGELILTQPGLQVFYTFLYNLPFMSYSSFNNTIVAGGFLSGLILWVPLFYLFLFMVKLYRRKIAPKIAESKAVKALKKVPFFSKLASAVRLEAGL</sequence>
<accession>A0A841R8I2</accession>
<proteinExistence type="predicted"/>
<dbReference type="NCBIfam" id="TIGR03546">
    <property type="entry name" value="TIGR03546 family protein"/>
    <property type="match status" value="1"/>
</dbReference>
<reference evidence="2 3" key="1">
    <citation type="submission" date="2020-08" db="EMBL/GenBank/DDBJ databases">
        <title>Genomic Encyclopedia of Type Strains, Phase IV (KMG-IV): sequencing the most valuable type-strain genomes for metagenomic binning, comparative biology and taxonomic classification.</title>
        <authorList>
            <person name="Goeker M."/>
        </authorList>
    </citation>
    <scope>NUCLEOTIDE SEQUENCE [LARGE SCALE GENOMIC DNA]</scope>
    <source>
        <strain evidence="2 3">DSM 2461</strain>
    </source>
</reference>
<evidence type="ECO:0000256" key="1">
    <source>
        <dbReference type="SAM" id="Phobius"/>
    </source>
</evidence>
<dbReference type="Proteomes" id="UP000587760">
    <property type="component" value="Unassembled WGS sequence"/>
</dbReference>
<comment type="caution">
    <text evidence="2">The sequence shown here is derived from an EMBL/GenBank/DDBJ whole genome shotgun (WGS) entry which is preliminary data.</text>
</comment>
<feature type="transmembrane region" description="Helical" evidence="1">
    <location>
        <begin position="58"/>
        <end position="76"/>
    </location>
</feature>
<dbReference type="AlphaFoldDB" id="A0A841R8I2"/>
<evidence type="ECO:0000313" key="3">
    <source>
        <dbReference type="Proteomes" id="UP000587760"/>
    </source>
</evidence>
<feature type="transmembrane region" description="Helical" evidence="1">
    <location>
        <begin position="111"/>
        <end position="134"/>
    </location>
</feature>
<evidence type="ECO:0000313" key="2">
    <source>
        <dbReference type="EMBL" id="MBB6479340.1"/>
    </source>
</evidence>
<keyword evidence="1" id="KW-1133">Transmembrane helix</keyword>
<dbReference type="RefSeq" id="WP_184744498.1">
    <property type="nucleotide sequence ID" value="NZ_JACHGJ010000002.1"/>
</dbReference>